<proteinExistence type="predicted"/>
<dbReference type="InterPro" id="IPR011322">
    <property type="entry name" value="N-reg_PII-like_a/b"/>
</dbReference>
<accession>A0ABS0EXY9</accession>
<comment type="caution">
    <text evidence="1">The sequence shown here is derived from an EMBL/GenBank/DDBJ whole genome shotgun (WGS) entry which is preliminary data.</text>
</comment>
<dbReference type="Pfam" id="PF00543">
    <property type="entry name" value="P-II"/>
    <property type="match status" value="1"/>
</dbReference>
<keyword evidence="2" id="KW-1185">Reference proteome</keyword>
<dbReference type="PANTHER" id="PTHR30115:SF11">
    <property type="entry name" value="NITROGEN REGULATORY PROTEIN P-II HOMOLOG"/>
    <property type="match status" value="1"/>
</dbReference>
<dbReference type="PRINTS" id="PR00340">
    <property type="entry name" value="PIIGLNB"/>
</dbReference>
<protein>
    <submittedName>
        <fullName evidence="1">P-II family nitrogen regulator</fullName>
    </submittedName>
</protein>
<sequence>MKQIIAIIQPHRLDAVEHALQSLSHLPGFTLFQVRGHARGRGVGHLFAADEWNPDMHEHTALLMFCSDDIAQEVVEAIRSASRTGNTGDGLIAVSTVDDIVRIQSGERGNAAL</sequence>
<dbReference type="PROSITE" id="PS51343">
    <property type="entry name" value="PII_GLNB_DOM"/>
    <property type="match status" value="1"/>
</dbReference>
<dbReference type="InterPro" id="IPR015867">
    <property type="entry name" value="N-reg_PII/ATP_PRibTrfase_C"/>
</dbReference>
<dbReference type="Gene3D" id="3.30.70.120">
    <property type="match status" value="1"/>
</dbReference>
<evidence type="ECO:0000313" key="1">
    <source>
        <dbReference type="EMBL" id="MBF8179726.1"/>
    </source>
</evidence>
<dbReference type="InterPro" id="IPR002187">
    <property type="entry name" value="N-reg_PII"/>
</dbReference>
<gene>
    <name evidence="1" type="ORF">IXC47_18755</name>
</gene>
<dbReference type="SMART" id="SM00938">
    <property type="entry name" value="P-II"/>
    <property type="match status" value="1"/>
</dbReference>
<evidence type="ECO:0000313" key="2">
    <source>
        <dbReference type="Proteomes" id="UP000657372"/>
    </source>
</evidence>
<dbReference type="PANTHER" id="PTHR30115">
    <property type="entry name" value="NITROGEN REGULATORY PROTEIN P-II"/>
    <property type="match status" value="1"/>
</dbReference>
<dbReference type="Proteomes" id="UP000657372">
    <property type="component" value="Unassembled WGS sequence"/>
</dbReference>
<name>A0ABS0EXY9_9BURK</name>
<dbReference type="EMBL" id="JADOEL010000027">
    <property type="protein sequence ID" value="MBF8179726.1"/>
    <property type="molecule type" value="Genomic_DNA"/>
</dbReference>
<dbReference type="SUPFAM" id="SSF54913">
    <property type="entry name" value="GlnB-like"/>
    <property type="match status" value="1"/>
</dbReference>
<organism evidence="1 2">
    <name type="scientific">Herminiimonas contaminans</name>
    <dbReference type="NCBI Taxonomy" id="1111140"/>
    <lineage>
        <taxon>Bacteria</taxon>
        <taxon>Pseudomonadati</taxon>
        <taxon>Pseudomonadota</taxon>
        <taxon>Betaproteobacteria</taxon>
        <taxon>Burkholderiales</taxon>
        <taxon>Oxalobacteraceae</taxon>
        <taxon>Herminiimonas</taxon>
    </lineage>
</organism>
<dbReference type="RefSeq" id="WP_076591302.1">
    <property type="nucleotide sequence ID" value="NZ_JADOEL010000027.1"/>
</dbReference>
<reference evidence="1 2" key="1">
    <citation type="submission" date="2020-11" db="EMBL/GenBank/DDBJ databases">
        <title>WGS of Herminiimonas contaminans strain Marseille-Q4544 isolated from planarians Schmidtea mediterranea.</title>
        <authorList>
            <person name="Kangale L."/>
        </authorList>
    </citation>
    <scope>NUCLEOTIDE SEQUENCE [LARGE SCALE GENOMIC DNA]</scope>
    <source>
        <strain evidence="1 2">Marseille-Q4544</strain>
    </source>
</reference>